<dbReference type="SMART" id="SM00086">
    <property type="entry name" value="PAC"/>
    <property type="match status" value="1"/>
</dbReference>
<evidence type="ECO:0000256" key="7">
    <source>
        <dbReference type="ARBA" id="ARBA00023136"/>
    </source>
</evidence>
<accession>A0ABV8ML70</accession>
<keyword evidence="13" id="KW-1185">Reference proteome</keyword>
<feature type="transmembrane region" description="Helical" evidence="8">
    <location>
        <begin position="154"/>
        <end position="179"/>
    </location>
</feature>
<dbReference type="InterPro" id="IPR004358">
    <property type="entry name" value="Sig_transdc_His_kin-like_C"/>
</dbReference>
<evidence type="ECO:0000259" key="11">
    <source>
        <dbReference type="PROSITE" id="PS50885"/>
    </source>
</evidence>
<feature type="domain" description="HAMP" evidence="11">
    <location>
        <begin position="181"/>
        <end position="234"/>
    </location>
</feature>
<keyword evidence="8" id="KW-0812">Transmembrane</keyword>
<dbReference type="Pfam" id="PF00672">
    <property type="entry name" value="HAMP"/>
    <property type="match status" value="1"/>
</dbReference>
<keyword evidence="6" id="KW-0418">Kinase</keyword>
<dbReference type="PROSITE" id="PS50113">
    <property type="entry name" value="PAC"/>
    <property type="match status" value="1"/>
</dbReference>
<dbReference type="InterPro" id="IPR033417">
    <property type="entry name" value="CHASE8"/>
</dbReference>
<evidence type="ECO:0000256" key="8">
    <source>
        <dbReference type="SAM" id="Phobius"/>
    </source>
</evidence>
<dbReference type="Gene3D" id="1.10.287.130">
    <property type="match status" value="1"/>
</dbReference>
<dbReference type="EMBL" id="JBHSBU010000001">
    <property type="protein sequence ID" value="MFC4157796.1"/>
    <property type="molecule type" value="Genomic_DNA"/>
</dbReference>
<evidence type="ECO:0000256" key="2">
    <source>
        <dbReference type="ARBA" id="ARBA00004370"/>
    </source>
</evidence>
<dbReference type="GO" id="GO:0005524">
    <property type="term" value="F:ATP binding"/>
    <property type="evidence" value="ECO:0007669"/>
    <property type="project" value="UniProtKB-KW"/>
</dbReference>
<evidence type="ECO:0000259" key="10">
    <source>
        <dbReference type="PROSITE" id="PS50113"/>
    </source>
</evidence>
<name>A0ABV8ML70_9NEIS</name>
<dbReference type="Pfam" id="PF08447">
    <property type="entry name" value="PAS_3"/>
    <property type="match status" value="1"/>
</dbReference>
<reference evidence="13" key="1">
    <citation type="journal article" date="2019" name="Int. J. Syst. Evol. Microbiol.">
        <title>The Global Catalogue of Microorganisms (GCM) 10K type strain sequencing project: providing services to taxonomists for standard genome sequencing and annotation.</title>
        <authorList>
            <consortium name="The Broad Institute Genomics Platform"/>
            <consortium name="The Broad Institute Genome Sequencing Center for Infectious Disease"/>
            <person name="Wu L."/>
            <person name="Ma J."/>
        </authorList>
    </citation>
    <scope>NUCLEOTIDE SEQUENCE [LARGE SCALE GENOMIC DNA]</scope>
    <source>
        <strain evidence="13">LMG 29894</strain>
    </source>
</reference>
<keyword evidence="8" id="KW-1133">Transmembrane helix</keyword>
<dbReference type="Pfam" id="PF17152">
    <property type="entry name" value="CHASE8"/>
    <property type="match status" value="1"/>
</dbReference>
<dbReference type="InterPro" id="IPR050351">
    <property type="entry name" value="BphY/WalK/GraS-like"/>
</dbReference>
<dbReference type="PROSITE" id="PS50109">
    <property type="entry name" value="HIS_KIN"/>
    <property type="match status" value="1"/>
</dbReference>
<dbReference type="InterPro" id="IPR003594">
    <property type="entry name" value="HATPase_dom"/>
</dbReference>
<dbReference type="NCBIfam" id="TIGR00229">
    <property type="entry name" value="sensory_box"/>
    <property type="match status" value="1"/>
</dbReference>
<organism evidence="12 13">
    <name type="scientific">Chitinimonas lacunae</name>
    <dbReference type="NCBI Taxonomy" id="1963018"/>
    <lineage>
        <taxon>Bacteria</taxon>
        <taxon>Pseudomonadati</taxon>
        <taxon>Pseudomonadota</taxon>
        <taxon>Betaproteobacteria</taxon>
        <taxon>Neisseriales</taxon>
        <taxon>Chitinibacteraceae</taxon>
        <taxon>Chitinimonas</taxon>
    </lineage>
</organism>
<dbReference type="InterPro" id="IPR003660">
    <property type="entry name" value="HAMP_dom"/>
</dbReference>
<dbReference type="InterPro" id="IPR000700">
    <property type="entry name" value="PAS-assoc_C"/>
</dbReference>
<dbReference type="SUPFAM" id="SSF55874">
    <property type="entry name" value="ATPase domain of HSP90 chaperone/DNA topoisomerase II/histidine kinase"/>
    <property type="match status" value="1"/>
</dbReference>
<feature type="domain" description="Histidine kinase" evidence="9">
    <location>
        <begin position="416"/>
        <end position="630"/>
    </location>
</feature>
<dbReference type="CDD" id="cd00130">
    <property type="entry name" value="PAS"/>
    <property type="match status" value="1"/>
</dbReference>
<keyword evidence="7 8" id="KW-0472">Membrane</keyword>
<sequence length="635" mass="70429">MTLDWVRHSIRRQILLVVLVTTLSALIVAGVALLFNDLRDYRAALAAELTTQADIVGLASSAALDFNDPKAAQETLLLLKAKPSIEAAALYTARGELFATYRRGTTRAELPALPELDGVHTSGGHMVLFKRVIDQRGILGTIHLRASYDPSQRLIDYLALLSAVTVLSLLVAFFLSSWLQRALTRPLLSITEVAQRVMTERDFSLRANKTSHDEVGYLVDAFNSMLAELGRRSEEVEASNRSLAHEAAERASVQKALQISERRNRTLVSAMAAVLWVADTKGAFIEPAPAWERYTGQHDSASHGLGWRDVFHPDDQPRLGLAWAGGIGNSAPFELELRLWHAASESYRYVSLKALPLLDEQSGEVIEWIGSITDIDDRRRAEESVRTLATELERRVAERTTQLEEANKELESFSYSVSHDLRAPVRAVVGFARLLAQDHGASLPPNAMRQLDIIQSEALRMGTLIDDLLAFSRLGRKALQPVRLDMRELVDLSCQALLAQHNGPTPEIRLGTLPVAHGDRALITQVWTNLLSNAFKFSARREQPLIEIGAISDEHEHVYFVRDNGAGFDARYKMKLFGVFQRLHDSTEFGGTGVGLALVHRIITRHGGRVWAEGALDQGATFYFTLPRETQNGTT</sequence>
<dbReference type="SMART" id="SM00387">
    <property type="entry name" value="HATPase_c"/>
    <property type="match status" value="1"/>
</dbReference>
<dbReference type="InterPro" id="IPR000014">
    <property type="entry name" value="PAS"/>
</dbReference>
<dbReference type="Gene3D" id="3.30.565.10">
    <property type="entry name" value="Histidine kinase-like ATPase, C-terminal domain"/>
    <property type="match status" value="1"/>
</dbReference>
<dbReference type="PRINTS" id="PR00344">
    <property type="entry name" value="BCTRLSENSOR"/>
</dbReference>
<dbReference type="InterPro" id="IPR003661">
    <property type="entry name" value="HisK_dim/P_dom"/>
</dbReference>
<proteinExistence type="predicted"/>
<dbReference type="Pfam" id="PF00512">
    <property type="entry name" value="HisKA"/>
    <property type="match status" value="1"/>
</dbReference>
<keyword evidence="12" id="KW-0547">Nucleotide-binding</keyword>
<evidence type="ECO:0000259" key="9">
    <source>
        <dbReference type="PROSITE" id="PS50109"/>
    </source>
</evidence>
<dbReference type="SMART" id="SM00388">
    <property type="entry name" value="HisKA"/>
    <property type="match status" value="1"/>
</dbReference>
<dbReference type="InterPro" id="IPR035965">
    <property type="entry name" value="PAS-like_dom_sf"/>
</dbReference>
<dbReference type="SUPFAM" id="SSF47384">
    <property type="entry name" value="Homodimeric domain of signal transducing histidine kinase"/>
    <property type="match status" value="1"/>
</dbReference>
<dbReference type="InterPro" id="IPR013655">
    <property type="entry name" value="PAS_fold_3"/>
</dbReference>
<dbReference type="SMART" id="SM00304">
    <property type="entry name" value="HAMP"/>
    <property type="match status" value="1"/>
</dbReference>
<evidence type="ECO:0000256" key="6">
    <source>
        <dbReference type="ARBA" id="ARBA00022777"/>
    </source>
</evidence>
<dbReference type="InterPro" id="IPR036890">
    <property type="entry name" value="HATPase_C_sf"/>
</dbReference>
<dbReference type="EC" id="2.7.13.3" evidence="3"/>
<dbReference type="InterPro" id="IPR005467">
    <property type="entry name" value="His_kinase_dom"/>
</dbReference>
<comment type="subcellular location">
    <subcellularLocation>
        <location evidence="2">Membrane</location>
    </subcellularLocation>
</comment>
<dbReference type="PANTHER" id="PTHR42878:SF15">
    <property type="entry name" value="BACTERIOPHYTOCHROME"/>
    <property type="match status" value="1"/>
</dbReference>
<evidence type="ECO:0000313" key="13">
    <source>
        <dbReference type="Proteomes" id="UP001595791"/>
    </source>
</evidence>
<evidence type="ECO:0000256" key="1">
    <source>
        <dbReference type="ARBA" id="ARBA00000085"/>
    </source>
</evidence>
<evidence type="ECO:0000256" key="4">
    <source>
        <dbReference type="ARBA" id="ARBA00022553"/>
    </source>
</evidence>
<keyword evidence="4" id="KW-0597">Phosphoprotein</keyword>
<evidence type="ECO:0000256" key="5">
    <source>
        <dbReference type="ARBA" id="ARBA00022679"/>
    </source>
</evidence>
<keyword evidence="12" id="KW-0067">ATP-binding</keyword>
<dbReference type="Proteomes" id="UP001595791">
    <property type="component" value="Unassembled WGS sequence"/>
</dbReference>
<dbReference type="PROSITE" id="PS50885">
    <property type="entry name" value="HAMP"/>
    <property type="match status" value="1"/>
</dbReference>
<comment type="catalytic activity">
    <reaction evidence="1">
        <text>ATP + protein L-histidine = ADP + protein N-phospho-L-histidine.</text>
        <dbReference type="EC" id="2.7.13.3"/>
    </reaction>
</comment>
<dbReference type="SUPFAM" id="SSF55785">
    <property type="entry name" value="PYP-like sensor domain (PAS domain)"/>
    <property type="match status" value="1"/>
</dbReference>
<evidence type="ECO:0000256" key="3">
    <source>
        <dbReference type="ARBA" id="ARBA00012438"/>
    </source>
</evidence>
<dbReference type="Pfam" id="PF02518">
    <property type="entry name" value="HATPase_c"/>
    <property type="match status" value="1"/>
</dbReference>
<feature type="domain" description="PAC" evidence="10">
    <location>
        <begin position="333"/>
        <end position="387"/>
    </location>
</feature>
<dbReference type="CDD" id="cd00082">
    <property type="entry name" value="HisKA"/>
    <property type="match status" value="1"/>
</dbReference>
<feature type="transmembrane region" description="Helical" evidence="8">
    <location>
        <begin position="14"/>
        <end position="35"/>
    </location>
</feature>
<dbReference type="InterPro" id="IPR036097">
    <property type="entry name" value="HisK_dim/P_sf"/>
</dbReference>
<dbReference type="InterPro" id="IPR001610">
    <property type="entry name" value="PAC"/>
</dbReference>
<evidence type="ECO:0000313" key="12">
    <source>
        <dbReference type="EMBL" id="MFC4157796.1"/>
    </source>
</evidence>
<dbReference type="RefSeq" id="WP_378159809.1">
    <property type="nucleotide sequence ID" value="NZ_JBHSBU010000001.1"/>
</dbReference>
<dbReference type="CDD" id="cd06225">
    <property type="entry name" value="HAMP"/>
    <property type="match status" value="1"/>
</dbReference>
<comment type="caution">
    <text evidence="12">The sequence shown here is derived from an EMBL/GenBank/DDBJ whole genome shotgun (WGS) entry which is preliminary data.</text>
</comment>
<keyword evidence="5" id="KW-0808">Transferase</keyword>
<dbReference type="SUPFAM" id="SSF158472">
    <property type="entry name" value="HAMP domain-like"/>
    <property type="match status" value="1"/>
</dbReference>
<protein>
    <recommendedName>
        <fullName evidence="3">histidine kinase</fullName>
        <ecNumber evidence="3">2.7.13.3</ecNumber>
    </recommendedName>
</protein>
<gene>
    <name evidence="12" type="ORF">ACFOW7_00360</name>
</gene>
<dbReference type="Gene3D" id="3.30.450.20">
    <property type="entry name" value="PAS domain"/>
    <property type="match status" value="1"/>
</dbReference>
<dbReference type="Gene3D" id="6.10.340.10">
    <property type="match status" value="1"/>
</dbReference>
<dbReference type="PANTHER" id="PTHR42878">
    <property type="entry name" value="TWO-COMPONENT HISTIDINE KINASE"/>
    <property type="match status" value="1"/>
</dbReference>